<comment type="subcellular location">
    <subcellularLocation>
        <location evidence="1">Membrane</location>
        <topology evidence="1">Multi-pass membrane protein</topology>
    </subcellularLocation>
</comment>
<dbReference type="Gene3D" id="1.20.1250.20">
    <property type="entry name" value="MFS general substrate transporter like domains"/>
    <property type="match status" value="1"/>
</dbReference>
<dbReference type="Proteomes" id="UP000826271">
    <property type="component" value="Unassembled WGS sequence"/>
</dbReference>
<evidence type="ECO:0000256" key="3">
    <source>
        <dbReference type="ARBA" id="ARBA00022989"/>
    </source>
</evidence>
<dbReference type="PANTHER" id="PTHR43184:SF12">
    <property type="entry name" value="SUGAR PHOSPHATE EXCHANGER 3"/>
    <property type="match status" value="1"/>
</dbReference>
<evidence type="ECO:0000256" key="5">
    <source>
        <dbReference type="ARBA" id="ARBA00044504"/>
    </source>
</evidence>
<keyword evidence="3" id="KW-1133">Transmembrane helix</keyword>
<evidence type="ECO:0000256" key="4">
    <source>
        <dbReference type="ARBA" id="ARBA00023136"/>
    </source>
</evidence>
<proteinExistence type="inferred from homology"/>
<organism evidence="6 7">
    <name type="scientific">Buddleja alternifolia</name>
    <dbReference type="NCBI Taxonomy" id="168488"/>
    <lineage>
        <taxon>Eukaryota</taxon>
        <taxon>Viridiplantae</taxon>
        <taxon>Streptophyta</taxon>
        <taxon>Embryophyta</taxon>
        <taxon>Tracheophyta</taxon>
        <taxon>Spermatophyta</taxon>
        <taxon>Magnoliopsida</taxon>
        <taxon>eudicotyledons</taxon>
        <taxon>Gunneridae</taxon>
        <taxon>Pentapetalae</taxon>
        <taxon>asterids</taxon>
        <taxon>lamiids</taxon>
        <taxon>Lamiales</taxon>
        <taxon>Scrophulariaceae</taxon>
        <taxon>Buddlejeae</taxon>
        <taxon>Buddleja</taxon>
    </lineage>
</organism>
<dbReference type="GO" id="GO:0016020">
    <property type="term" value="C:membrane"/>
    <property type="evidence" value="ECO:0007669"/>
    <property type="project" value="UniProtKB-SubCell"/>
</dbReference>
<dbReference type="AlphaFoldDB" id="A0AAV6XL01"/>
<keyword evidence="4" id="KW-0472">Membrane</keyword>
<protein>
    <submittedName>
        <fullName evidence="6">Uncharacterized protein</fullName>
    </submittedName>
</protein>
<sequence length="160" mass="17175">MVSLGVGGGLWDMFIKKQATLVNSCGDNFIEKKGAFRLDDGNILLRWDPFDDESKLVGGIVARYLSNRLEVRATTATDFLYSSIPMMILYYKYGSISPSLNIALMMAVGSFVNRSYSLIATAISVDLGTQSLLSGDAQTLATVTSIIDGTESIGAALVPC</sequence>
<accession>A0AAV6XL01</accession>
<evidence type="ECO:0000313" key="6">
    <source>
        <dbReference type="EMBL" id="KAG8379740.1"/>
    </source>
</evidence>
<evidence type="ECO:0000256" key="1">
    <source>
        <dbReference type="ARBA" id="ARBA00004141"/>
    </source>
</evidence>
<dbReference type="PANTHER" id="PTHR43184">
    <property type="entry name" value="MAJOR FACILITATOR SUPERFAMILY TRANSPORTER 16, ISOFORM B"/>
    <property type="match status" value="1"/>
</dbReference>
<name>A0AAV6XL01_9LAMI</name>
<evidence type="ECO:0000313" key="7">
    <source>
        <dbReference type="Proteomes" id="UP000826271"/>
    </source>
</evidence>
<evidence type="ECO:0000256" key="2">
    <source>
        <dbReference type="ARBA" id="ARBA00022692"/>
    </source>
</evidence>
<comment type="caution">
    <text evidence="6">The sequence shown here is derived from an EMBL/GenBank/DDBJ whole genome shotgun (WGS) entry which is preliminary data.</text>
</comment>
<gene>
    <name evidence="6" type="ORF">BUALT_Bualt07G0120800</name>
</gene>
<dbReference type="GO" id="GO:0055062">
    <property type="term" value="P:phosphate ion homeostasis"/>
    <property type="evidence" value="ECO:0007669"/>
    <property type="project" value="TreeGrafter"/>
</dbReference>
<keyword evidence="2" id="KW-0812">Transmembrane</keyword>
<comment type="similarity">
    <text evidence="5">Belongs to the major facilitator superfamily. Phosphate:H(+) symporter (TC 2.A.1.9) family.</text>
</comment>
<dbReference type="EMBL" id="WHWC01000007">
    <property type="protein sequence ID" value="KAG8379740.1"/>
    <property type="molecule type" value="Genomic_DNA"/>
</dbReference>
<reference evidence="6" key="1">
    <citation type="submission" date="2019-10" db="EMBL/GenBank/DDBJ databases">
        <authorList>
            <person name="Zhang R."/>
            <person name="Pan Y."/>
            <person name="Wang J."/>
            <person name="Ma R."/>
            <person name="Yu S."/>
        </authorList>
    </citation>
    <scope>NUCLEOTIDE SEQUENCE</scope>
    <source>
        <strain evidence="6">LA-IB0</strain>
        <tissue evidence="6">Leaf</tissue>
    </source>
</reference>
<dbReference type="InterPro" id="IPR036259">
    <property type="entry name" value="MFS_trans_sf"/>
</dbReference>
<keyword evidence="7" id="KW-1185">Reference proteome</keyword>